<dbReference type="HAMAP" id="MF_00122">
    <property type="entry name" value="GatC"/>
    <property type="match status" value="1"/>
</dbReference>
<keyword evidence="1" id="KW-0496">Mitochondrion</keyword>
<proteinExistence type="inferred from homology"/>
<dbReference type="Proteomes" id="UP001295444">
    <property type="component" value="Chromosome 05"/>
</dbReference>
<dbReference type="GO" id="GO:0005524">
    <property type="term" value="F:ATP binding"/>
    <property type="evidence" value="ECO:0007669"/>
    <property type="project" value="UniProtKB-KW"/>
</dbReference>
<gene>
    <name evidence="1" type="primary">GATC</name>
    <name evidence="2" type="ORF">PECUL_23A009371</name>
</gene>
<evidence type="ECO:0000313" key="3">
    <source>
        <dbReference type="Proteomes" id="UP001295444"/>
    </source>
</evidence>
<comment type="function">
    <text evidence="1">Allows the formation of correctly charged Gln-tRNA(Gln) through the transamidation of misacylated Glu-tRNA(Gln) in the mitochondria. The reaction takes place in the presence of glutamine and ATP through an activated gamma-phospho-Glu-tRNA(Gln).</text>
</comment>
<dbReference type="PANTHER" id="PTHR15004:SF0">
    <property type="entry name" value="GLUTAMYL-TRNA(GLN) AMIDOTRANSFERASE SUBUNIT C, MITOCHONDRIAL"/>
    <property type="match status" value="1"/>
</dbReference>
<dbReference type="GO" id="GO:0050567">
    <property type="term" value="F:glutaminyl-tRNA synthase (glutamine-hydrolyzing) activity"/>
    <property type="evidence" value="ECO:0007669"/>
    <property type="project" value="UniProtKB-UniRule"/>
</dbReference>
<evidence type="ECO:0000256" key="1">
    <source>
        <dbReference type="HAMAP-Rule" id="MF_03149"/>
    </source>
</evidence>
<dbReference type="Pfam" id="PF02686">
    <property type="entry name" value="GatC"/>
    <property type="match status" value="1"/>
</dbReference>
<dbReference type="EC" id="6.3.5.-" evidence="1"/>
<reference evidence="2" key="1">
    <citation type="submission" date="2022-03" db="EMBL/GenBank/DDBJ databases">
        <authorList>
            <person name="Alioto T."/>
            <person name="Alioto T."/>
            <person name="Gomez Garrido J."/>
        </authorList>
    </citation>
    <scope>NUCLEOTIDE SEQUENCE</scope>
</reference>
<sequence>MATQLTRQGHVIKLGHRRHKQATRAIMLRRAAALCRHRVNSVCRTLCIQSKVPQKPTWNLEPEPDRQLMDVHIAVEVIDHLERLALVDFRNKEGVQRLENAVQFAKQLHHVNTDGVEPLASVLEDRQLYIRRDCVTSGDCAESLLENATDVVEEYFVAPPGNIPLETKFDRACLTKFDKT</sequence>
<dbReference type="PANTHER" id="PTHR15004">
    <property type="entry name" value="GLUTAMYL-TRNA(GLN) AMIDOTRANSFERASE SUBUNIT C, MITOCHONDRIAL"/>
    <property type="match status" value="1"/>
</dbReference>
<comment type="similarity">
    <text evidence="1">Belongs to the GatC family.</text>
</comment>
<keyword evidence="1" id="KW-0547">Nucleotide-binding</keyword>
<evidence type="ECO:0000313" key="2">
    <source>
        <dbReference type="EMBL" id="CAH2295334.1"/>
    </source>
</evidence>
<name>A0AAD1S9Y7_PELCU</name>
<dbReference type="GO" id="GO:0030956">
    <property type="term" value="C:glutamyl-tRNA(Gln) amidotransferase complex"/>
    <property type="evidence" value="ECO:0007669"/>
    <property type="project" value="UniProtKB-UniRule"/>
</dbReference>
<comment type="catalytic activity">
    <reaction evidence="1">
        <text>L-glutamyl-tRNA(Gln) + L-glutamine + ATP + H2O = L-glutaminyl-tRNA(Gln) + L-glutamate + ADP + phosphate + H(+)</text>
        <dbReference type="Rhea" id="RHEA:17521"/>
        <dbReference type="Rhea" id="RHEA-COMP:9681"/>
        <dbReference type="Rhea" id="RHEA-COMP:9684"/>
        <dbReference type="ChEBI" id="CHEBI:15377"/>
        <dbReference type="ChEBI" id="CHEBI:15378"/>
        <dbReference type="ChEBI" id="CHEBI:29985"/>
        <dbReference type="ChEBI" id="CHEBI:30616"/>
        <dbReference type="ChEBI" id="CHEBI:43474"/>
        <dbReference type="ChEBI" id="CHEBI:58359"/>
        <dbReference type="ChEBI" id="CHEBI:78520"/>
        <dbReference type="ChEBI" id="CHEBI:78521"/>
        <dbReference type="ChEBI" id="CHEBI:456216"/>
    </reaction>
</comment>
<comment type="subunit">
    <text evidence="1">Subunit of the heterotrimeric GatCAB amidotransferase (AdT) complex, composed of A (QRSL1), B (GATB) and C (GATC) subunits.</text>
</comment>
<dbReference type="GO" id="GO:0070681">
    <property type="term" value="P:glutaminyl-tRNAGln biosynthesis via transamidation"/>
    <property type="evidence" value="ECO:0007669"/>
    <property type="project" value="UniProtKB-UniRule"/>
</dbReference>
<organism evidence="2 3">
    <name type="scientific">Pelobates cultripes</name>
    <name type="common">Western spadefoot toad</name>
    <dbReference type="NCBI Taxonomy" id="61616"/>
    <lineage>
        <taxon>Eukaryota</taxon>
        <taxon>Metazoa</taxon>
        <taxon>Chordata</taxon>
        <taxon>Craniata</taxon>
        <taxon>Vertebrata</taxon>
        <taxon>Euteleostomi</taxon>
        <taxon>Amphibia</taxon>
        <taxon>Batrachia</taxon>
        <taxon>Anura</taxon>
        <taxon>Pelobatoidea</taxon>
        <taxon>Pelobatidae</taxon>
        <taxon>Pelobates</taxon>
    </lineage>
</organism>
<dbReference type="GO" id="GO:0006450">
    <property type="term" value="P:regulation of translational fidelity"/>
    <property type="evidence" value="ECO:0007669"/>
    <property type="project" value="InterPro"/>
</dbReference>
<dbReference type="SUPFAM" id="SSF141000">
    <property type="entry name" value="Glu-tRNAGln amidotransferase C subunit"/>
    <property type="match status" value="1"/>
</dbReference>
<comment type="subcellular location">
    <subcellularLocation>
        <location evidence="1">Mitochondrion</location>
    </subcellularLocation>
</comment>
<protein>
    <recommendedName>
        <fullName evidence="1">Glutamyl-tRNA(Gln) amidotransferase subunit C, mitochondrial</fullName>
        <shortName evidence="1">Glu-AdT subunit C</shortName>
        <ecNumber evidence="1">6.3.5.-</ecNumber>
    </recommendedName>
</protein>
<dbReference type="EMBL" id="OW240916">
    <property type="protein sequence ID" value="CAH2295334.1"/>
    <property type="molecule type" value="Genomic_DNA"/>
</dbReference>
<dbReference type="GO" id="GO:0032543">
    <property type="term" value="P:mitochondrial translation"/>
    <property type="evidence" value="ECO:0007669"/>
    <property type="project" value="UniProtKB-UniRule"/>
</dbReference>
<dbReference type="GO" id="GO:0005739">
    <property type="term" value="C:mitochondrion"/>
    <property type="evidence" value="ECO:0007669"/>
    <property type="project" value="UniProtKB-SubCell"/>
</dbReference>
<keyword evidence="1" id="KW-0067">ATP-binding</keyword>
<keyword evidence="1" id="KW-0648">Protein biosynthesis</keyword>
<keyword evidence="3" id="KW-1185">Reference proteome</keyword>
<dbReference type="InterPro" id="IPR003837">
    <property type="entry name" value="GatC"/>
</dbReference>
<keyword evidence="1" id="KW-0436">Ligase</keyword>
<dbReference type="InterPro" id="IPR036113">
    <property type="entry name" value="Asp/Glu-ADT_sf_sub_c"/>
</dbReference>
<accession>A0AAD1S9Y7</accession>
<dbReference type="AlphaFoldDB" id="A0AAD1S9Y7"/>